<accession>A0A1E2VEQ4</accession>
<dbReference type="Proteomes" id="UP000094291">
    <property type="component" value="Unassembled WGS sequence"/>
</dbReference>
<dbReference type="SUPFAM" id="SSF51735">
    <property type="entry name" value="NAD(P)-binding Rossmann-fold domains"/>
    <property type="match status" value="1"/>
</dbReference>
<keyword evidence="5" id="KW-0694">RNA-binding</keyword>
<comment type="subcellular location">
    <subcellularLocation>
        <location evidence="1">Cytoplasm</location>
    </subcellularLocation>
</comment>
<dbReference type="InterPro" id="IPR036291">
    <property type="entry name" value="NAD(P)-bd_dom_sf"/>
</dbReference>
<dbReference type="STRING" id="197479.BFW38_12960"/>
<keyword evidence="9" id="KW-1185">Reference proteome</keyword>
<comment type="subunit">
    <text evidence="2">Homotetramer.</text>
</comment>
<dbReference type="OrthoDB" id="9785812at2"/>
<name>A0A1E2VEQ4_9GAMM</name>
<dbReference type="EMBL" id="MDTQ01000001">
    <property type="protein sequence ID" value="ODC05443.1"/>
    <property type="molecule type" value="Genomic_DNA"/>
</dbReference>
<dbReference type="InterPro" id="IPR013154">
    <property type="entry name" value="ADH-like_N"/>
</dbReference>
<dbReference type="Gene3D" id="3.90.180.10">
    <property type="entry name" value="Medium-chain alcohol dehydrogenases, catalytic domain"/>
    <property type="match status" value="1"/>
</dbReference>
<dbReference type="InterPro" id="IPR002364">
    <property type="entry name" value="Quin_OxRdtase/zeta-crystal_CS"/>
</dbReference>
<dbReference type="InterPro" id="IPR011032">
    <property type="entry name" value="GroES-like_sf"/>
</dbReference>
<keyword evidence="3" id="KW-0963">Cytoplasm</keyword>
<dbReference type="PROSITE" id="PS01162">
    <property type="entry name" value="QOR_ZETA_CRYSTAL"/>
    <property type="match status" value="1"/>
</dbReference>
<dbReference type="InterPro" id="IPR051603">
    <property type="entry name" value="Zinc-ADH_QOR/CCCR"/>
</dbReference>
<feature type="domain" description="Enoyl reductase (ER)" evidence="7">
    <location>
        <begin position="10"/>
        <end position="326"/>
    </location>
</feature>
<dbReference type="PANTHER" id="PTHR44154">
    <property type="entry name" value="QUINONE OXIDOREDUCTASE"/>
    <property type="match status" value="1"/>
</dbReference>
<dbReference type="GO" id="GO:0005737">
    <property type="term" value="C:cytoplasm"/>
    <property type="evidence" value="ECO:0007669"/>
    <property type="project" value="UniProtKB-SubCell"/>
</dbReference>
<reference evidence="8 9" key="1">
    <citation type="submission" date="2016-08" db="EMBL/GenBank/DDBJ databases">
        <authorList>
            <person name="Seilhamer J.J."/>
        </authorList>
    </citation>
    <scope>NUCLEOTIDE SEQUENCE [LARGE SCALE GENOMIC DNA]</scope>
    <source>
        <strain evidence="8 9">PH27A</strain>
    </source>
</reference>
<evidence type="ECO:0000256" key="3">
    <source>
        <dbReference type="ARBA" id="ARBA00022490"/>
    </source>
</evidence>
<evidence type="ECO:0000256" key="5">
    <source>
        <dbReference type="ARBA" id="ARBA00022884"/>
    </source>
</evidence>
<dbReference type="Pfam" id="PF00107">
    <property type="entry name" value="ADH_zinc_N"/>
    <property type="match status" value="1"/>
</dbReference>
<gene>
    <name evidence="8" type="ORF">BFW38_12960</name>
</gene>
<proteinExistence type="predicted"/>
<evidence type="ECO:0000259" key="7">
    <source>
        <dbReference type="SMART" id="SM00829"/>
    </source>
</evidence>
<evidence type="ECO:0000256" key="1">
    <source>
        <dbReference type="ARBA" id="ARBA00004496"/>
    </source>
</evidence>
<evidence type="ECO:0000313" key="9">
    <source>
        <dbReference type="Proteomes" id="UP000094291"/>
    </source>
</evidence>
<dbReference type="Gene3D" id="3.40.50.720">
    <property type="entry name" value="NAD(P)-binding Rossmann-like Domain"/>
    <property type="match status" value="1"/>
</dbReference>
<dbReference type="SMART" id="SM00829">
    <property type="entry name" value="PKS_ER"/>
    <property type="match status" value="1"/>
</dbReference>
<comment type="caution">
    <text evidence="8">The sequence shown here is derived from an EMBL/GenBank/DDBJ whole genome shotgun (WGS) entry which is preliminary data.</text>
</comment>
<evidence type="ECO:0000256" key="6">
    <source>
        <dbReference type="ARBA" id="ARBA00022990"/>
    </source>
</evidence>
<keyword evidence="4" id="KW-0521">NADP</keyword>
<dbReference type="GO" id="GO:0016491">
    <property type="term" value="F:oxidoreductase activity"/>
    <property type="evidence" value="ECO:0007669"/>
    <property type="project" value="InterPro"/>
</dbReference>
<protein>
    <recommendedName>
        <fullName evidence="7">Enoyl reductase (ER) domain-containing protein</fullName>
    </recommendedName>
</protein>
<dbReference type="InterPro" id="IPR020843">
    <property type="entry name" value="ER"/>
</dbReference>
<sequence length="337" mass="36523">MRAWVIDQFGGPEAIHPITLPMPLPGPNQVRIRVAATSINPFDLKIRNGQLPLPVDFPAVLHGDVAGVIDAVGDEVSMFEPGDEVFGWAGGFGHYQGALADYMLADPRTLIHKPRALPFAEAAALPAVFVVTWEALYDRAAIQPGERLLIQGGAGGVGHLAIQVGKWLGAEVHVTVSSRDKAARVRELGADEVILYPEETVENYVARLTEGKGYDVVLDTVGGEVLASCLRAVRVSGRVVTTNSRSMQDLSLLYMRNITLHGVMMGTPLLHHQEYDVFRAALSRVKPMAEAGALKILLDDTFFSFDQAPQAHVRFSSGEARGKVVLLHSDMPDESMT</sequence>
<organism evidence="8 9">
    <name type="scientific">Terasakiispira papahanaumokuakeensis</name>
    <dbReference type="NCBI Taxonomy" id="197479"/>
    <lineage>
        <taxon>Bacteria</taxon>
        <taxon>Pseudomonadati</taxon>
        <taxon>Pseudomonadota</taxon>
        <taxon>Gammaproteobacteria</taxon>
        <taxon>Oceanospirillales</taxon>
        <taxon>Terasakiispira</taxon>
    </lineage>
</organism>
<evidence type="ECO:0000313" key="8">
    <source>
        <dbReference type="EMBL" id="ODC05443.1"/>
    </source>
</evidence>
<keyword evidence="6" id="KW-0007">Acetylation</keyword>
<dbReference type="AlphaFoldDB" id="A0A1E2VEQ4"/>
<dbReference type="GO" id="GO:0008270">
    <property type="term" value="F:zinc ion binding"/>
    <property type="evidence" value="ECO:0007669"/>
    <property type="project" value="InterPro"/>
</dbReference>
<dbReference type="PANTHER" id="PTHR44154:SF1">
    <property type="entry name" value="QUINONE OXIDOREDUCTASE"/>
    <property type="match status" value="1"/>
</dbReference>
<dbReference type="GO" id="GO:0003723">
    <property type="term" value="F:RNA binding"/>
    <property type="evidence" value="ECO:0007669"/>
    <property type="project" value="UniProtKB-KW"/>
</dbReference>
<dbReference type="Pfam" id="PF08240">
    <property type="entry name" value="ADH_N"/>
    <property type="match status" value="1"/>
</dbReference>
<evidence type="ECO:0000256" key="2">
    <source>
        <dbReference type="ARBA" id="ARBA00011881"/>
    </source>
</evidence>
<dbReference type="SUPFAM" id="SSF50129">
    <property type="entry name" value="GroES-like"/>
    <property type="match status" value="1"/>
</dbReference>
<dbReference type="InterPro" id="IPR013149">
    <property type="entry name" value="ADH-like_C"/>
</dbReference>
<evidence type="ECO:0000256" key="4">
    <source>
        <dbReference type="ARBA" id="ARBA00022857"/>
    </source>
</evidence>
<dbReference type="CDD" id="cd08272">
    <property type="entry name" value="MDR6"/>
    <property type="match status" value="1"/>
</dbReference>